<dbReference type="RefSeq" id="WP_330161611.1">
    <property type="nucleotide sequence ID" value="NZ_JAUUCC010000129.1"/>
</dbReference>
<feature type="domain" description="Glucose/Sorbosone dehydrogenase" evidence="3">
    <location>
        <begin position="65"/>
        <end position="361"/>
    </location>
</feature>
<dbReference type="PANTHER" id="PTHR19328">
    <property type="entry name" value="HEDGEHOG-INTERACTING PROTEIN"/>
    <property type="match status" value="1"/>
</dbReference>
<protein>
    <submittedName>
        <fullName evidence="4">PQQ-dependent sugar dehydrogenase</fullName>
    </submittedName>
</protein>
<evidence type="ECO:0000313" key="5">
    <source>
        <dbReference type="Proteomes" id="UP001348641"/>
    </source>
</evidence>
<proteinExistence type="predicted"/>
<dbReference type="InterPro" id="IPR011041">
    <property type="entry name" value="Quinoprot_gluc/sorb_DH_b-prop"/>
</dbReference>
<feature type="chain" id="PRO_5046945455" evidence="2">
    <location>
        <begin position="30"/>
        <end position="377"/>
    </location>
</feature>
<organism evidence="4 5">
    <name type="scientific">Nocardiopsis tropica</name>
    <dbReference type="NCBI Taxonomy" id="109330"/>
    <lineage>
        <taxon>Bacteria</taxon>
        <taxon>Bacillati</taxon>
        <taxon>Actinomycetota</taxon>
        <taxon>Actinomycetes</taxon>
        <taxon>Streptosporangiales</taxon>
        <taxon>Nocardiopsidaceae</taxon>
        <taxon>Nocardiopsis</taxon>
    </lineage>
</organism>
<feature type="region of interest" description="Disordered" evidence="1">
    <location>
        <begin position="29"/>
        <end position="61"/>
    </location>
</feature>
<comment type="caution">
    <text evidence="4">The sequence shown here is derived from an EMBL/GenBank/DDBJ whole genome shotgun (WGS) entry which is preliminary data.</text>
</comment>
<dbReference type="EMBL" id="JAUUCC010000129">
    <property type="protein sequence ID" value="MEE2054794.1"/>
    <property type="molecule type" value="Genomic_DNA"/>
</dbReference>
<dbReference type="Proteomes" id="UP001348641">
    <property type="component" value="Unassembled WGS sequence"/>
</dbReference>
<dbReference type="Gene3D" id="2.120.10.30">
    <property type="entry name" value="TolB, C-terminal domain"/>
    <property type="match status" value="1"/>
</dbReference>
<dbReference type="Pfam" id="PF07995">
    <property type="entry name" value="GSDH"/>
    <property type="match status" value="1"/>
</dbReference>
<dbReference type="SUPFAM" id="SSF50952">
    <property type="entry name" value="Soluble quinoprotein glucose dehydrogenase"/>
    <property type="match status" value="1"/>
</dbReference>
<reference evidence="4 5" key="1">
    <citation type="submission" date="2023-07" db="EMBL/GenBank/DDBJ databases">
        <authorList>
            <person name="Girao M."/>
            <person name="Carvalho M.F."/>
        </authorList>
    </citation>
    <scope>NUCLEOTIDE SEQUENCE [LARGE SCALE GENOMIC DNA]</scope>
    <source>
        <strain evidence="4 5">66/93</strain>
    </source>
</reference>
<gene>
    <name evidence="4" type="ORF">Q8A49_30290</name>
</gene>
<feature type="region of interest" description="Disordered" evidence="1">
    <location>
        <begin position="355"/>
        <end position="377"/>
    </location>
</feature>
<dbReference type="InterPro" id="IPR012938">
    <property type="entry name" value="Glc/Sorbosone_DH"/>
</dbReference>
<feature type="compositionally biased region" description="Polar residues" evidence="1">
    <location>
        <begin position="45"/>
        <end position="54"/>
    </location>
</feature>
<dbReference type="InterPro" id="IPR011042">
    <property type="entry name" value="6-blade_b-propeller_TolB-like"/>
</dbReference>
<feature type="compositionally biased region" description="Basic and acidic residues" evidence="1">
    <location>
        <begin position="360"/>
        <end position="377"/>
    </location>
</feature>
<feature type="signal peptide" evidence="2">
    <location>
        <begin position="1"/>
        <end position="29"/>
    </location>
</feature>
<accession>A0ABU7L0L4</accession>
<evidence type="ECO:0000256" key="1">
    <source>
        <dbReference type="SAM" id="MobiDB-lite"/>
    </source>
</evidence>
<evidence type="ECO:0000259" key="3">
    <source>
        <dbReference type="Pfam" id="PF07995"/>
    </source>
</evidence>
<keyword evidence="2" id="KW-0732">Signal</keyword>
<feature type="compositionally biased region" description="Low complexity" evidence="1">
    <location>
        <begin position="29"/>
        <end position="44"/>
    </location>
</feature>
<evidence type="ECO:0000313" key="4">
    <source>
        <dbReference type="EMBL" id="MEE2054794.1"/>
    </source>
</evidence>
<name>A0ABU7L0L4_9ACTN</name>
<evidence type="ECO:0000256" key="2">
    <source>
        <dbReference type="SAM" id="SignalP"/>
    </source>
</evidence>
<dbReference type="PANTHER" id="PTHR19328:SF13">
    <property type="entry name" value="HIPL1 PROTEIN"/>
    <property type="match status" value="1"/>
</dbReference>
<sequence>MVHTSTARPALRTLSALGALLLLSACSTPEGVTTGTGETDPGTTASDPGTTASEPGQPEDVATGLEVPWGVAFLPDGSALVAQRDSADVVRVADDGAVTGAGTVPGVSPSGEGGLLGLAVDPGFPEEPYVYAYYTTDSDNRISRMEYDPDGGGLGEPETVLDGIPSASTHNGGRIAFGPDGLLYAGTGDAGDPRNSQDTDSLGGKVLRLTPDGEPAPDNPFGNHTYSYGHRNVQGLAWDGDGRLYATEFGQNRLDEVNLIEPGDNYGWPEVEGPGGGDEYVDPLVTWTTAEASPSGAAFAGGSLWVAGLRGERLWEVPLTGDGGAGEPVAHLEGEYGRLRTVVAAPGGDGLWLGTSNLDGRGEPRDGDDRILRLPLE</sequence>